<dbReference type="EMBL" id="AYYO01000037">
    <property type="protein sequence ID" value="KRM55051.1"/>
    <property type="molecule type" value="Genomic_DNA"/>
</dbReference>
<comment type="caution">
    <text evidence="1">The sequence shown here is derived from an EMBL/GenBank/DDBJ whole genome shotgun (WGS) entry which is preliminary data.</text>
</comment>
<sequence length="340" mass="37254">MWGGIMSKYEIVLPGPNQEVLDVTDPKLYTYDLSSDPLKGLQVASANQGLQRLSRALHSSIANTELINQLATGNKTEYIANFSEETRQKLASGEWRLGVRKDSQQMYGMLIDSATKRTKAIADLEPIVVQNLGTLPVLAAIQGQLSEIANKIANLTTAVQRVEQGQYNDRFAGVFSARQLLIEGLAATNVGIKTNLLTKSVMISSEAASELMMALRTDSVELIKKKDNGPETARLESLVRQSLTYLNTAVQIKLAAYTALGEEPALIATLSGYQTFLKQSLLTTGTVGEHSVAWLIDNGHHGKNDNPIFELTSRVAESSAELIEQVRQDRIGETEHERIE</sequence>
<evidence type="ECO:0000313" key="2">
    <source>
        <dbReference type="Proteomes" id="UP000051679"/>
    </source>
</evidence>
<protein>
    <submittedName>
        <fullName evidence="1">Uncharacterized protein</fullName>
    </submittedName>
</protein>
<reference evidence="1 2" key="1">
    <citation type="journal article" date="2015" name="Genome Announc.">
        <title>Expanding the biotechnology potential of lactobacilli through comparative genomics of 213 strains and associated genera.</title>
        <authorList>
            <person name="Sun Z."/>
            <person name="Harris H.M."/>
            <person name="McCann A."/>
            <person name="Guo C."/>
            <person name="Argimon S."/>
            <person name="Zhang W."/>
            <person name="Yang X."/>
            <person name="Jeffery I.B."/>
            <person name="Cooney J.C."/>
            <person name="Kagawa T.F."/>
            <person name="Liu W."/>
            <person name="Song Y."/>
            <person name="Salvetti E."/>
            <person name="Wrobel A."/>
            <person name="Rasinkangas P."/>
            <person name="Parkhill J."/>
            <person name="Rea M.C."/>
            <person name="O'Sullivan O."/>
            <person name="Ritari J."/>
            <person name="Douillard F.P."/>
            <person name="Paul Ross R."/>
            <person name="Yang R."/>
            <person name="Briner A.E."/>
            <person name="Felis G.E."/>
            <person name="de Vos W.M."/>
            <person name="Barrangou R."/>
            <person name="Klaenhammer T.R."/>
            <person name="Caufield P.W."/>
            <person name="Cui Y."/>
            <person name="Zhang H."/>
            <person name="O'Toole P.W."/>
        </authorList>
    </citation>
    <scope>NUCLEOTIDE SEQUENCE [LARGE SCALE GENOMIC DNA]</scope>
    <source>
        <strain evidence="1 2">DSM 20505</strain>
    </source>
</reference>
<evidence type="ECO:0000313" key="1">
    <source>
        <dbReference type="EMBL" id="KRM55051.1"/>
    </source>
</evidence>
<proteinExistence type="predicted"/>
<name>A0A0R1ZSQ5_9LACO</name>
<organism evidence="1 2">
    <name type="scientific">Lacticaseibacillus sharpeae JCM 1186 = DSM 20505</name>
    <dbReference type="NCBI Taxonomy" id="1291052"/>
    <lineage>
        <taxon>Bacteria</taxon>
        <taxon>Bacillati</taxon>
        <taxon>Bacillota</taxon>
        <taxon>Bacilli</taxon>
        <taxon>Lactobacillales</taxon>
        <taxon>Lactobacillaceae</taxon>
        <taxon>Lacticaseibacillus</taxon>
    </lineage>
</organism>
<keyword evidence="2" id="KW-1185">Reference proteome</keyword>
<gene>
    <name evidence="1" type="ORF">FC18_GL001759</name>
</gene>
<accession>A0A0R1ZSQ5</accession>
<dbReference type="PATRIC" id="fig|1291052.5.peg.1800"/>
<dbReference type="Proteomes" id="UP000051679">
    <property type="component" value="Unassembled WGS sequence"/>
</dbReference>
<dbReference type="AlphaFoldDB" id="A0A0R1ZSQ5"/>